<dbReference type="EMBL" id="WJPM01000002">
    <property type="protein sequence ID" value="MRH73686.1"/>
    <property type="molecule type" value="Genomic_DNA"/>
</dbReference>
<reference evidence="4" key="2">
    <citation type="journal article" date="2020" name="Plant Dis.">
        <title>A Grain Rot of Rice in Iran Caused by a Xanthomonas Strain Closely Related to X. sacchari.</title>
        <authorList>
            <person name="Mirghasempour S.A."/>
            <person name="Huang S."/>
            <person name="Studholme D.J."/>
            <person name="Brady C.L."/>
        </authorList>
    </citation>
    <scope>NUCLEOTIDE SEQUENCE</scope>
    <source>
        <strain evidence="4">SAM114</strain>
    </source>
</reference>
<dbReference type="SUPFAM" id="SSF49590">
    <property type="entry name" value="PHL pollen allergen"/>
    <property type="match status" value="1"/>
</dbReference>
<evidence type="ECO:0000256" key="1">
    <source>
        <dbReference type="ARBA" id="ARBA00022729"/>
    </source>
</evidence>
<dbReference type="PANTHER" id="PTHR31836">
    <property type="match status" value="1"/>
</dbReference>
<evidence type="ECO:0000313" key="3">
    <source>
        <dbReference type="EMBL" id="MRG99354.1"/>
    </source>
</evidence>
<sequence>MQARYSPRAARGAGLFAALCLAISAAAPANAAWNDVCSGTATYTSSGYSGGALLLEPIGPAATITALNPTQLNYGGVQAALAGAYLQVQGPRGTVTVYVTDLYPEGADCGLDLSPNAFAAIGDTSAGRIPIRWQVVAAPVTGNVVYRIKEGSSQYWAAIQVRNHRYPVVKFEYRKNGDWVSLPKTAYNHFVGEQMGAQLLEIRLTDIRGQVVTDTLGALPSQGDKGVYFADGHVQFPR</sequence>
<protein>
    <submittedName>
        <fullName evidence="3">Expansin-YoaJ</fullName>
    </submittedName>
</protein>
<dbReference type="NCBIfam" id="NF041144">
    <property type="entry name" value="expansin_EXLX1"/>
    <property type="match status" value="1"/>
</dbReference>
<dbReference type="Gene3D" id="2.60.40.760">
    <property type="entry name" value="Expansin, cellulose-binding-like domain"/>
    <property type="match status" value="1"/>
</dbReference>
<dbReference type="InterPro" id="IPR036908">
    <property type="entry name" value="RlpA-like_sf"/>
</dbReference>
<feature type="chain" id="PRO_5026940069" evidence="2">
    <location>
        <begin position="32"/>
        <end position="238"/>
    </location>
</feature>
<evidence type="ECO:0000313" key="6">
    <source>
        <dbReference type="Proteomes" id="UP000439314"/>
    </source>
</evidence>
<comment type="caution">
    <text evidence="3">The sequence shown here is derived from an EMBL/GenBank/DDBJ whole genome shotgun (WGS) entry which is preliminary data.</text>
</comment>
<proteinExistence type="predicted"/>
<accession>A0A6N7QAT8</accession>
<keyword evidence="1 2" id="KW-0732">Signal</keyword>
<dbReference type="InterPro" id="IPR036749">
    <property type="entry name" value="Expansin_CBD_sf"/>
</dbReference>
<evidence type="ECO:0000313" key="4">
    <source>
        <dbReference type="EMBL" id="MRH73686.1"/>
    </source>
</evidence>
<dbReference type="AlphaFoldDB" id="A0A6N7QAT8"/>
<dbReference type="InterPro" id="IPR049818">
    <property type="entry name" value="Expansin_EXLX1-like"/>
</dbReference>
<organism evidence="3 6">
    <name type="scientific">Xanthomonas sontii</name>
    <dbReference type="NCBI Taxonomy" id="2650745"/>
    <lineage>
        <taxon>Bacteria</taxon>
        <taxon>Pseudomonadati</taxon>
        <taxon>Pseudomonadota</taxon>
        <taxon>Gammaproteobacteria</taxon>
        <taxon>Lysobacterales</taxon>
        <taxon>Lysobacteraceae</taxon>
        <taxon>Xanthomonas</taxon>
    </lineage>
</organism>
<dbReference type="Proteomes" id="UP000437931">
    <property type="component" value="Unassembled WGS sequence"/>
</dbReference>
<dbReference type="PANTHER" id="PTHR31836:SF21">
    <property type="entry name" value="EXPANSIN-LIKE PROTEIN 7"/>
    <property type="match status" value="1"/>
</dbReference>
<name>A0A6N7QAT8_9XANT</name>
<evidence type="ECO:0000313" key="5">
    <source>
        <dbReference type="Proteomes" id="UP000437931"/>
    </source>
</evidence>
<reference evidence="5 6" key="1">
    <citation type="submission" date="2019-11" db="EMBL/GenBank/DDBJ databases">
        <title>First report of rice panicle blight caused by Xanthomonas sp. in Iran.</title>
        <authorList>
            <person name="Mirghasempour S.A."/>
            <person name="Huang S."/>
            <person name="Brady C.L."/>
            <person name="Studholme D.J."/>
        </authorList>
    </citation>
    <scope>NUCLEOTIDE SEQUENCE [LARGE SCALE GENOMIC DNA]</scope>
    <source>
        <strain evidence="3 6">ASD011</strain>
        <strain evidence="5">SAM114</strain>
    </source>
</reference>
<feature type="signal peptide" evidence="2">
    <location>
        <begin position="1"/>
        <end position="31"/>
    </location>
</feature>
<dbReference type="SUPFAM" id="SSF50685">
    <property type="entry name" value="Barwin-like endoglucanases"/>
    <property type="match status" value="1"/>
</dbReference>
<dbReference type="Proteomes" id="UP000439314">
    <property type="component" value="Unassembled WGS sequence"/>
</dbReference>
<keyword evidence="5" id="KW-1185">Reference proteome</keyword>
<gene>
    <name evidence="3" type="ORF">GIY21_03510</name>
    <name evidence="4" type="ORF">GIY22_03500</name>
</gene>
<evidence type="ECO:0000256" key="2">
    <source>
        <dbReference type="SAM" id="SignalP"/>
    </source>
</evidence>
<dbReference type="InterPro" id="IPR051477">
    <property type="entry name" value="Expansin_CellWall"/>
</dbReference>
<dbReference type="RefSeq" id="WP_153750663.1">
    <property type="nucleotide sequence ID" value="NZ_WJPM01000002.1"/>
</dbReference>
<dbReference type="Gene3D" id="2.40.40.10">
    <property type="entry name" value="RlpA-like domain"/>
    <property type="match status" value="1"/>
</dbReference>
<dbReference type="CDD" id="cd22272">
    <property type="entry name" value="DPBB_EXLX1-like"/>
    <property type="match status" value="1"/>
</dbReference>
<dbReference type="EMBL" id="WJPN01000002">
    <property type="protein sequence ID" value="MRG99354.1"/>
    <property type="molecule type" value="Genomic_DNA"/>
</dbReference>